<keyword evidence="2" id="KW-1185">Reference proteome</keyword>
<dbReference type="EMBL" id="JACRTB010000006">
    <property type="protein sequence ID" value="MBC8575644.1"/>
    <property type="molecule type" value="Genomic_DNA"/>
</dbReference>
<evidence type="ECO:0000313" key="1">
    <source>
        <dbReference type="EMBL" id="MBC8575644.1"/>
    </source>
</evidence>
<comment type="caution">
    <text evidence="1">The sequence shown here is derived from an EMBL/GenBank/DDBJ whole genome shotgun (WGS) entry which is preliminary data.</text>
</comment>
<accession>A0ABR7NGV5</accession>
<name>A0ABR7NGV5_9FIRM</name>
<dbReference type="Proteomes" id="UP000658131">
    <property type="component" value="Unassembled WGS sequence"/>
</dbReference>
<reference evidence="1 2" key="1">
    <citation type="submission" date="2020-08" db="EMBL/GenBank/DDBJ databases">
        <title>Genome public.</title>
        <authorList>
            <person name="Liu C."/>
            <person name="Sun Q."/>
        </authorList>
    </citation>
    <scope>NUCLEOTIDE SEQUENCE [LARGE SCALE GENOMIC DNA]</scope>
    <source>
        <strain evidence="1 2">BX1</strain>
    </source>
</reference>
<organism evidence="1 2">
    <name type="scientific">Yanshouia hominis</name>
    <dbReference type="NCBI Taxonomy" id="2763673"/>
    <lineage>
        <taxon>Bacteria</taxon>
        <taxon>Bacillati</taxon>
        <taxon>Bacillota</taxon>
        <taxon>Clostridia</taxon>
        <taxon>Eubacteriales</taxon>
        <taxon>Oscillospiraceae</taxon>
        <taxon>Yanshouia</taxon>
    </lineage>
</organism>
<proteinExistence type="predicted"/>
<protein>
    <submittedName>
        <fullName evidence="1">Uncharacterized protein</fullName>
    </submittedName>
</protein>
<evidence type="ECO:0000313" key="2">
    <source>
        <dbReference type="Proteomes" id="UP000658131"/>
    </source>
</evidence>
<sequence length="105" mass="11700">MKRFCSKERRALSPVFSLALFAAAVLLLLRGAGSVASLSEAERLSAAEQAVRRAAVQCYAVEGIYPPDLGYMREHYGLQVDEERYLVDYRCFASNLTPDITVLPR</sequence>
<gene>
    <name evidence="1" type="ORF">H8717_04355</name>
</gene>